<dbReference type="InterPro" id="IPR036844">
    <property type="entry name" value="Hint_dom_sf"/>
</dbReference>
<dbReference type="Pfam" id="PF07591">
    <property type="entry name" value="PT-HINT"/>
    <property type="match status" value="1"/>
</dbReference>
<accession>A0A5C6D7U9</accession>
<organism evidence="2 3">
    <name type="scientific">Novipirellula artificiosorum</name>
    <dbReference type="NCBI Taxonomy" id="2528016"/>
    <lineage>
        <taxon>Bacteria</taxon>
        <taxon>Pseudomonadati</taxon>
        <taxon>Planctomycetota</taxon>
        <taxon>Planctomycetia</taxon>
        <taxon>Pirellulales</taxon>
        <taxon>Pirellulaceae</taxon>
        <taxon>Novipirellula</taxon>
    </lineage>
</organism>
<dbReference type="Gene3D" id="2.170.16.10">
    <property type="entry name" value="Hedgehog/Intein (Hint) domain"/>
    <property type="match status" value="1"/>
</dbReference>
<evidence type="ECO:0000313" key="3">
    <source>
        <dbReference type="Proteomes" id="UP000319143"/>
    </source>
</evidence>
<proteinExistence type="predicted"/>
<evidence type="ECO:0000259" key="1">
    <source>
        <dbReference type="SMART" id="SM00306"/>
    </source>
</evidence>
<gene>
    <name evidence="2" type="ORF">Poly41_52550</name>
</gene>
<dbReference type="EMBL" id="SJPV01000011">
    <property type="protein sequence ID" value="TWU32878.1"/>
    <property type="molecule type" value="Genomic_DNA"/>
</dbReference>
<feature type="domain" description="Hint" evidence="1">
    <location>
        <begin position="465"/>
        <end position="559"/>
    </location>
</feature>
<protein>
    <recommendedName>
        <fullName evidence="1">Hint domain-containing protein</fullName>
    </recommendedName>
</protein>
<comment type="caution">
    <text evidence="2">The sequence shown here is derived from an EMBL/GenBank/DDBJ whole genome shotgun (WGS) entry which is preliminary data.</text>
</comment>
<evidence type="ECO:0000313" key="2">
    <source>
        <dbReference type="EMBL" id="TWU32878.1"/>
    </source>
</evidence>
<keyword evidence="3" id="KW-1185">Reference proteome</keyword>
<dbReference type="CDD" id="cd00081">
    <property type="entry name" value="Hint"/>
    <property type="match status" value="1"/>
</dbReference>
<dbReference type="AlphaFoldDB" id="A0A5C6D7U9"/>
<dbReference type="InterPro" id="IPR003587">
    <property type="entry name" value="Hint_dom_N"/>
</dbReference>
<name>A0A5C6D7U9_9BACT</name>
<dbReference type="PROSITE" id="PS50817">
    <property type="entry name" value="INTEIN_N_TER"/>
    <property type="match status" value="1"/>
</dbReference>
<dbReference type="GO" id="GO:0016539">
    <property type="term" value="P:intein-mediated protein splicing"/>
    <property type="evidence" value="ECO:0007669"/>
    <property type="project" value="InterPro"/>
</dbReference>
<dbReference type="RefSeq" id="WP_146529995.1">
    <property type="nucleotide sequence ID" value="NZ_SJPV01000011.1"/>
</dbReference>
<dbReference type="SMART" id="SM00306">
    <property type="entry name" value="HintN"/>
    <property type="match status" value="1"/>
</dbReference>
<dbReference type="OrthoDB" id="285999at2"/>
<dbReference type="SUPFAM" id="SSF51294">
    <property type="entry name" value="Hedgehog/intein (Hint) domain"/>
    <property type="match status" value="1"/>
</dbReference>
<dbReference type="InterPro" id="IPR006141">
    <property type="entry name" value="Intein_N"/>
</dbReference>
<dbReference type="Proteomes" id="UP000319143">
    <property type="component" value="Unassembled WGS sequence"/>
</dbReference>
<reference evidence="2 3" key="1">
    <citation type="submission" date="2019-02" db="EMBL/GenBank/DDBJ databases">
        <title>Deep-cultivation of Planctomycetes and their phenomic and genomic characterization uncovers novel biology.</title>
        <authorList>
            <person name="Wiegand S."/>
            <person name="Jogler M."/>
            <person name="Boedeker C."/>
            <person name="Pinto D."/>
            <person name="Vollmers J."/>
            <person name="Rivas-Marin E."/>
            <person name="Kohn T."/>
            <person name="Peeters S.H."/>
            <person name="Heuer A."/>
            <person name="Rast P."/>
            <person name="Oberbeckmann S."/>
            <person name="Bunk B."/>
            <person name="Jeske O."/>
            <person name="Meyerdierks A."/>
            <person name="Storesund J.E."/>
            <person name="Kallscheuer N."/>
            <person name="Luecker S."/>
            <person name="Lage O.M."/>
            <person name="Pohl T."/>
            <person name="Merkel B.J."/>
            <person name="Hornburger P."/>
            <person name="Mueller R.-W."/>
            <person name="Bruemmer F."/>
            <person name="Labrenz M."/>
            <person name="Spormann A.M."/>
            <person name="Op Den Camp H."/>
            <person name="Overmann J."/>
            <person name="Amann R."/>
            <person name="Jetten M.S.M."/>
            <person name="Mascher T."/>
            <person name="Medema M.H."/>
            <person name="Devos D.P."/>
            <person name="Kaster A.-K."/>
            <person name="Ovreas L."/>
            <person name="Rohde M."/>
            <person name="Galperin M.Y."/>
            <person name="Jogler C."/>
        </authorList>
    </citation>
    <scope>NUCLEOTIDE SEQUENCE [LARGE SCALE GENOMIC DNA]</scope>
    <source>
        <strain evidence="2 3">Poly41</strain>
    </source>
</reference>
<sequence length="618" mass="69026">MFTLATRWASVNQVSFGVGAAVFFAPLLSQAWSAESTSIDDPVRAALEAEAEGRLIDRTLLASEIGTVQDPESARWHAGQVCVDGVWLKIDQLSEARITPVLERYRQQRGEEVLDADGHRRVAAWADLNGLKTHADAHWQGALAENPNDRIVRSRLGYERVGDEWLTKQEIRQAEVLRKDRARQTRAWIPKMKAWANSLLGTDAKRKIKTIEAIGSVDDPSAIDALQLTALQLPGEVASPFVDAIRGIRCNQSCNALAEIAIADPGSKRGRAAIEGLKDYRMEFYVPKLIRSLSSDIRLRYQVFSRPNGDEILRLVKSRDLQNVNQIEVIDRVVQAKRVPLVRFSEHTGQAQGPGRRRVIFQASFGNPVAGDIARQDAMQELERARLWNESNNLMKPTAETRTLDVLQAVVSEEVGETAADWWGWWDRYNERVRSGDKPYEVRYDEDRQNTVYTQPFIARVWRSHSCLTAGTRVQTEFGAKPIETIQAGDLVLSQDVRTGELALKPVLATTHRPTAKTLRFVTAGGPIETTLGHYWWVAGKGWLRSKELTDGMVLHHATGTTQIEAIEASKPAESYNLVVADFHTYFVGPERILSYDVTDLSPTLQVVPGLPVDLAAN</sequence>